<keyword evidence="12" id="KW-1185">Reference proteome</keyword>
<dbReference type="PROSITE" id="PS01136">
    <property type="entry name" value="UPF0034"/>
    <property type="match status" value="1"/>
</dbReference>
<organism evidence="11 12">
    <name type="scientific">Sellimonas intestinalis</name>
    <dbReference type="NCBI Taxonomy" id="1653434"/>
    <lineage>
        <taxon>Bacteria</taxon>
        <taxon>Bacillati</taxon>
        <taxon>Bacillota</taxon>
        <taxon>Clostridia</taxon>
        <taxon>Lachnospirales</taxon>
        <taxon>Lachnospiraceae</taxon>
        <taxon>Sellimonas</taxon>
    </lineage>
</organism>
<evidence type="ECO:0000256" key="9">
    <source>
        <dbReference type="PIRSR" id="PIRSR006621-2"/>
    </source>
</evidence>
<keyword evidence="4 7" id="KW-0819">tRNA processing</keyword>
<comment type="cofactor">
    <cofactor evidence="1 7 9">
        <name>FMN</name>
        <dbReference type="ChEBI" id="CHEBI:58210"/>
    </cofactor>
</comment>
<comment type="caution">
    <text evidence="11">The sequence shown here is derived from an EMBL/GenBank/DDBJ whole genome shotgun (WGS) entry which is preliminary data.</text>
</comment>
<feature type="binding site" evidence="9">
    <location>
        <begin position="221"/>
        <end position="222"/>
    </location>
    <ligand>
        <name>FMN</name>
        <dbReference type="ChEBI" id="CHEBI:58210"/>
    </ligand>
</feature>
<evidence type="ECO:0000256" key="1">
    <source>
        <dbReference type="ARBA" id="ARBA00001917"/>
    </source>
</evidence>
<dbReference type="InterPro" id="IPR013785">
    <property type="entry name" value="Aldolase_TIM"/>
</dbReference>
<dbReference type="SUPFAM" id="SSF51395">
    <property type="entry name" value="FMN-linked oxidoreductases"/>
    <property type="match status" value="1"/>
</dbReference>
<evidence type="ECO:0000256" key="8">
    <source>
        <dbReference type="PIRSR" id="PIRSR006621-1"/>
    </source>
</evidence>
<feature type="binding site" evidence="9">
    <location>
        <position position="136"/>
    </location>
    <ligand>
        <name>FMN</name>
        <dbReference type="ChEBI" id="CHEBI:58210"/>
    </ligand>
</feature>
<keyword evidence="3 7" id="KW-0288">FMN</keyword>
<dbReference type="Gene3D" id="3.20.20.70">
    <property type="entry name" value="Aldolase class I"/>
    <property type="match status" value="1"/>
</dbReference>
<keyword evidence="2 7" id="KW-0285">Flavoprotein</keyword>
<name>A0A3E3K607_9FIRM</name>
<evidence type="ECO:0000256" key="7">
    <source>
        <dbReference type="PIRNR" id="PIRNR006621"/>
    </source>
</evidence>
<dbReference type="Proteomes" id="UP000261080">
    <property type="component" value="Unassembled WGS sequence"/>
</dbReference>
<gene>
    <name evidence="11" type="ORF">DW016_02290</name>
</gene>
<evidence type="ECO:0000259" key="10">
    <source>
        <dbReference type="Pfam" id="PF01207"/>
    </source>
</evidence>
<accession>A0A3E3K607</accession>
<comment type="function">
    <text evidence="7">Catalyzes the synthesis of 5,6-dihydrouridine (D), a modified base found in the D-loop of most tRNAs, via the reduction of the C5-C6 double bond in target uridines.</text>
</comment>
<dbReference type="InterPro" id="IPR001269">
    <property type="entry name" value="DUS_fam"/>
</dbReference>
<dbReference type="InterPro" id="IPR035587">
    <property type="entry name" value="DUS-like_FMN-bd"/>
</dbReference>
<keyword evidence="6 7" id="KW-0560">Oxidoreductase</keyword>
<feature type="domain" description="DUS-like FMN-binding" evidence="10">
    <location>
        <begin position="8"/>
        <end position="239"/>
    </location>
</feature>
<dbReference type="EMBL" id="QVLX01000001">
    <property type="protein sequence ID" value="RGE90101.1"/>
    <property type="molecule type" value="Genomic_DNA"/>
</dbReference>
<proteinExistence type="inferred from homology"/>
<dbReference type="PIRSF" id="PIRSF006621">
    <property type="entry name" value="Dus"/>
    <property type="match status" value="1"/>
</dbReference>
<comment type="similarity">
    <text evidence="7">Belongs to the dus family.</text>
</comment>
<evidence type="ECO:0000313" key="12">
    <source>
        <dbReference type="Proteomes" id="UP000261080"/>
    </source>
</evidence>
<dbReference type="RefSeq" id="WP_062304591.1">
    <property type="nucleotide sequence ID" value="NZ_CALBAT010000002.1"/>
</dbReference>
<dbReference type="OrthoDB" id="9764501at2"/>
<reference evidence="11 12" key="1">
    <citation type="submission" date="2018-08" db="EMBL/GenBank/DDBJ databases">
        <title>A genome reference for cultivated species of the human gut microbiota.</title>
        <authorList>
            <person name="Zou Y."/>
            <person name="Xue W."/>
            <person name="Luo G."/>
        </authorList>
    </citation>
    <scope>NUCLEOTIDE SEQUENCE [LARGE SCALE GENOMIC DNA]</scope>
    <source>
        <strain evidence="11 12">AF37-2AT</strain>
    </source>
</reference>
<dbReference type="EC" id="1.3.1.-" evidence="7"/>
<sequence length="305" mass="36127">MENRTFYFAPLEGITDYIYRNTYHRLFEPMDAYFIPFLTPDKNGKLSRRQRRDVLPENNEGLHVIPQILTNKEEEFLNGARQLEELGYREVNLNLGCPSRCVVSKGRGAGFLGDVEKLKRFLDTIFSGTRMRISIKTRIGVEDPEEFGPLLEVFDLYPISELIIHPRTAKEFYTGTVHWEIYRFAREKSSLPLCYNGDLFTLEEYEAWDYAFPKSRAVMFGRGVLGDPLLLSRIRRTKGKTATWEDLQYELYVAYQKEIGNEQHVLSRLKEFWTYRALCRPEEREKIRQIYRTETLQEYAKRLHF</sequence>
<evidence type="ECO:0000256" key="2">
    <source>
        <dbReference type="ARBA" id="ARBA00022630"/>
    </source>
</evidence>
<evidence type="ECO:0000256" key="5">
    <source>
        <dbReference type="ARBA" id="ARBA00022857"/>
    </source>
</evidence>
<dbReference type="InterPro" id="IPR018517">
    <property type="entry name" value="tRNA_hU_synthase_CS"/>
</dbReference>
<dbReference type="AlphaFoldDB" id="A0A3E3K607"/>
<feature type="binding site" evidence="9">
    <location>
        <position position="165"/>
    </location>
    <ligand>
        <name>FMN</name>
        <dbReference type="ChEBI" id="CHEBI:58210"/>
    </ligand>
</feature>
<evidence type="ECO:0000256" key="3">
    <source>
        <dbReference type="ARBA" id="ARBA00022643"/>
    </source>
</evidence>
<evidence type="ECO:0000256" key="6">
    <source>
        <dbReference type="ARBA" id="ARBA00023002"/>
    </source>
</evidence>
<dbReference type="GO" id="GO:0050660">
    <property type="term" value="F:flavin adenine dinucleotide binding"/>
    <property type="evidence" value="ECO:0007669"/>
    <property type="project" value="InterPro"/>
</dbReference>
<dbReference type="PANTHER" id="PTHR45846">
    <property type="entry name" value="TRNA-DIHYDROURIDINE(47) SYNTHASE [NAD(P)(+)]-LIKE"/>
    <property type="match status" value="1"/>
</dbReference>
<keyword evidence="9" id="KW-0547">Nucleotide-binding</keyword>
<dbReference type="GO" id="GO:0017150">
    <property type="term" value="F:tRNA dihydrouridine synthase activity"/>
    <property type="evidence" value="ECO:0007669"/>
    <property type="project" value="InterPro"/>
</dbReference>
<evidence type="ECO:0000256" key="4">
    <source>
        <dbReference type="ARBA" id="ARBA00022694"/>
    </source>
</evidence>
<dbReference type="GO" id="GO:0003723">
    <property type="term" value="F:RNA binding"/>
    <property type="evidence" value="ECO:0007669"/>
    <property type="project" value="TreeGrafter"/>
</dbReference>
<evidence type="ECO:0000313" key="11">
    <source>
        <dbReference type="EMBL" id="RGE90101.1"/>
    </source>
</evidence>
<dbReference type="PANTHER" id="PTHR45846:SF1">
    <property type="entry name" value="TRNA-DIHYDROURIDINE(47) SYNTHASE [NAD(P)(+)]-LIKE"/>
    <property type="match status" value="1"/>
</dbReference>
<dbReference type="CDD" id="cd02801">
    <property type="entry name" value="DUS_like_FMN"/>
    <property type="match status" value="1"/>
</dbReference>
<dbReference type="Pfam" id="PF01207">
    <property type="entry name" value="Dus"/>
    <property type="match status" value="1"/>
</dbReference>
<feature type="binding site" evidence="9">
    <location>
        <position position="67"/>
    </location>
    <ligand>
        <name>FMN</name>
        <dbReference type="ChEBI" id="CHEBI:58210"/>
    </ligand>
</feature>
<protein>
    <recommendedName>
        <fullName evidence="7">tRNA-dihydrouridine synthase</fullName>
        <ecNumber evidence="7">1.3.1.-</ecNumber>
    </recommendedName>
</protein>
<feature type="active site" description="Proton donor" evidence="8">
    <location>
        <position position="97"/>
    </location>
</feature>
<keyword evidence="5" id="KW-0521">NADP</keyword>